<sequence>MDVPDTPTAAEVPLKDTPTEVDDDAASDASRESWPDVTALAALPGTAFSGEVHARRDNARLGWRRCSAIVTRGDGAAEACLQLTEKTTLVRELQLSNLSISIAEKTGALATTPLQAAPGGRPAFRIRVEATPPLDLGFCGPAAAAASTRDKWLAELVLAGCIAPPPVACGALAIKLREGDTDRAEALAAVGRALMTARRVPFHEDMVTLARGRRPALVWLREGAQAAARACAADDSRVARAAFGAAAHVVDLIEEEVAADCAVALCGGARRASRRDDGAAARDACVALEAIISNVPYTGLQHLAATLHRRRSLAQRGDAAFARLCWTRVTRLLEAGAEGAAALCVALTRASRKKARTALVDDASLAPALAKALQGQGDHVLAVVALIGDDAALSEPPLSLETEGGGDDASSDDDAERAAWSSDEGDTPPQVEGEAYAVVFEGGGARGLGLELAAGPWSDGGVAPSVHRANSFTRRQGVERGDLLVEVNGRRVEYSIEKDASSQIVREAMVAACAAVRDAPWPKRLVFLRRRAVEAPYKRVSASASEARRTLTEAGVGEACVRRLEEEQSRLSCDACAALARELSPDLRERAVSVAAQMDHLAAARLVAACLPHDADHDDDAGVAGAFPTDDEHFFWGDVIQRRNASSLNVMLEEGPLGCVVEVHRCDQGVRCCRVASVKEGSRAAHAGVLVNDVVEAANGYAPPFESDEEDALSTFFAGLGFPLRLSLRRRSENCDEAPPKREEEGDALELPEPFLKKCIAELLYTSEGAAVACKIIERAEPREIIYQRCMDVRTATAHAVAVEPGRVQSLASWTPDDEDPTVSRDEAASRVPLADAEESEDIPLVRDAPRVLSASTQPSYVDGGTMIDEEESVVVPGSALSRLLELATGDDLAFGAGEAAARRDTEDQFVRIAALRALAALCRGNARIAEATVVEGSLPRVVALVGGARGGAVAAAACGCLAAVAGAYHEWSPSGACASLKWLLRPVAPRTRKRRVIEDAAPGAVGPPPMSSSQSLVGAWSVDARRCKEAALALLHVVARRSETDAHDAHLSGALDAACGTFLGTEHTENVLLMCASVSTNLIGPECLASIASVLDPNLPGGSAWGDREVARLGGDVLKLVASGGGAARLAAAPGAVAALVRHASVHPAWDSIRAVAELAEAEPLAVAATGSLLGAAIAAAFELNAADDALLAFERCRAASGPRAADEVVEAAAAAAEGAPAALARRCASGDDAAYILAEAAAEADGCDAFWTACAEDPRALAPLVMGDRTSACVARASRAIVAGLEKDAFAEACRAFPFEAVAAAARALAEAAGPDAVAALAALDARGLLTDLGPVLARSRCRALTSSDESTRAAGVRACGDDVIARAAATAAGACHAEALDRAAAHAQRPSVSKEAAALCALEAILTFGTSARRTVTTDVDAALEARLGDESDAALGCFALLAAARRARARLFKGGGRGRSCEAVGGRPVAGAAARCAAALAFCAAPGDALGPAVAAALVAVTLPASPPLVQDDVSVSLDELPPHLAQVIGKKVVIPMQQGGGYGVVACIQDGICEVAVQGSDPEEFVTSYIDELVMADGTKLYVPPAAESGASSESEAEAEAADPPAAEARESSDDEAPPPPAEEAGELDEDSIERLTHLCEAAYRMAARGALVASPELVRRLARLVRLYKDEAHCVGEGAAARALAQVVDAQTISDEGLLGTILDEAVLPHLARPCAAVVLAALARAAVASDNRAALRPALAGRLIPLEDAAPTCDPIRVLLETASTIGFRPGYFDAPPEAPAAPQRAALLTWLHEHVSDEARRVFVLRACDGLDDLAATPDAEDVLSLDTWPALARARFLRALAALRGEAPADEEDEAEPPEVELEVDSDAEEEAGDAEEEEDDEEDDEEEDEALAAALAASRRSLAEEDQRRLRAVAAASLGAVEATPVPDGVPDGYDAAAAVEALSVGPLPELPRSSSLQRVAASDALDEASVPPAPAVPEDEPTSADAARRQLEADAADALAGLEAEANPTETPAPEATAPEPPTPEPAPEPEPAAEPAPAPAPPVELTEAALEAALQRRRAARAAAAAAAAAAAPAPAAPAPAPQAPSPAPSSRRSTLDSEFGEDLQAELRQLELEMAGGGATEAPPAAAPAPPAPPEPVPTPPPEPAPTPPPQAPPPPASAPPPAESTPPLPAAPEPEESEPEYASDASSEFSQEPLPAATAPPAYDEAALPPPPAYFTLAPPPQSPAAEADEAAPNPFEGDSDSSSEWSQEPLPVDEAATVEEPALPPPPAYFALAAPQPAPAPPSYSALAPPLEPVAEAPEEPREEEDDAAYESEASSVWSQEPGGPDHAVEEPALPPPPAWDSLMRPPEHVPSRPNPESERERAPPAPPNYSSLPVSPAPPATPVPPAAPPVPPVPPLPQLAPNPFDDAPEEEDADLARALAASRADMSADMSRDEALARALAQDDAPPPAAPEDAALAQQLADEALARQLADQFAAEEAASSPAPASPAPRARKKNAIRLF</sequence>
<name>A0A8J2SE00_9STRA</name>
<evidence type="ECO:0000313" key="2">
    <source>
        <dbReference type="EMBL" id="CAH0363752.1"/>
    </source>
</evidence>
<organism evidence="2 3">
    <name type="scientific">Pelagomonas calceolata</name>
    <dbReference type="NCBI Taxonomy" id="35677"/>
    <lineage>
        <taxon>Eukaryota</taxon>
        <taxon>Sar</taxon>
        <taxon>Stramenopiles</taxon>
        <taxon>Ochrophyta</taxon>
        <taxon>Pelagophyceae</taxon>
        <taxon>Pelagomonadales</taxon>
        <taxon>Pelagomonadaceae</taxon>
        <taxon>Pelagomonas</taxon>
    </lineage>
</organism>
<feature type="compositionally biased region" description="Low complexity" evidence="1">
    <location>
        <begin position="2073"/>
        <end position="2086"/>
    </location>
</feature>
<feature type="region of interest" description="Disordered" evidence="1">
    <location>
        <begin position="1"/>
        <end position="33"/>
    </location>
</feature>
<protein>
    <recommendedName>
        <fullName evidence="4">PDZ domain-containing protein</fullName>
    </recommendedName>
</protein>
<feature type="compositionally biased region" description="Acidic residues" evidence="1">
    <location>
        <begin position="1857"/>
        <end position="1900"/>
    </location>
</feature>
<feature type="compositionally biased region" description="Basic and acidic residues" evidence="1">
    <location>
        <begin position="2361"/>
        <end position="2378"/>
    </location>
</feature>
<feature type="compositionally biased region" description="Pro residues" evidence="1">
    <location>
        <begin position="2087"/>
        <end position="2100"/>
    </location>
</feature>
<dbReference type="InterPro" id="IPR011989">
    <property type="entry name" value="ARM-like"/>
</dbReference>
<feature type="compositionally biased region" description="Pro residues" evidence="1">
    <location>
        <begin position="2222"/>
        <end position="2237"/>
    </location>
</feature>
<dbReference type="EMBL" id="CAKKNE010000001">
    <property type="protein sequence ID" value="CAH0363752.1"/>
    <property type="molecule type" value="Genomic_DNA"/>
</dbReference>
<feature type="compositionally biased region" description="Acidic residues" evidence="1">
    <location>
        <begin position="2312"/>
        <end position="2325"/>
    </location>
</feature>
<dbReference type="Proteomes" id="UP000789595">
    <property type="component" value="Unassembled WGS sequence"/>
</dbReference>
<feature type="compositionally biased region" description="Pro residues" evidence="1">
    <location>
        <begin position="2391"/>
        <end position="2416"/>
    </location>
</feature>
<feature type="compositionally biased region" description="Low complexity" evidence="1">
    <location>
        <begin position="2487"/>
        <end position="2499"/>
    </location>
</feature>
<dbReference type="SUPFAM" id="SSF48371">
    <property type="entry name" value="ARM repeat"/>
    <property type="match status" value="1"/>
</dbReference>
<keyword evidence="3" id="KW-1185">Reference proteome</keyword>
<feature type="compositionally biased region" description="Low complexity" evidence="1">
    <location>
        <begin position="2298"/>
        <end position="2311"/>
    </location>
</feature>
<dbReference type="SMART" id="SM00726">
    <property type="entry name" value="UIM"/>
    <property type="match status" value="2"/>
</dbReference>
<accession>A0A8J2SE00</accession>
<evidence type="ECO:0000313" key="3">
    <source>
        <dbReference type="Proteomes" id="UP000789595"/>
    </source>
</evidence>
<feature type="region of interest" description="Disordered" evidence="1">
    <location>
        <begin position="1956"/>
        <end position="2471"/>
    </location>
</feature>
<comment type="caution">
    <text evidence="2">The sequence shown here is derived from an EMBL/GenBank/DDBJ whole genome shotgun (WGS) entry which is preliminary data.</text>
</comment>
<feature type="compositionally biased region" description="Pro residues" evidence="1">
    <location>
        <begin position="2138"/>
        <end position="2186"/>
    </location>
</feature>
<feature type="compositionally biased region" description="Low complexity" evidence="1">
    <location>
        <begin position="2432"/>
        <end position="2445"/>
    </location>
</feature>
<dbReference type="PROSITE" id="PS50330">
    <property type="entry name" value="UIM"/>
    <property type="match status" value="1"/>
</dbReference>
<reference evidence="2" key="1">
    <citation type="submission" date="2021-11" db="EMBL/GenBank/DDBJ databases">
        <authorList>
            <consortium name="Genoscope - CEA"/>
            <person name="William W."/>
        </authorList>
    </citation>
    <scope>NUCLEOTIDE SEQUENCE</scope>
</reference>
<feature type="compositionally biased region" description="Pro residues" evidence="1">
    <location>
        <begin position="2030"/>
        <end position="2054"/>
    </location>
</feature>
<feature type="compositionally biased region" description="Low complexity" evidence="1">
    <location>
        <begin position="2007"/>
        <end position="2029"/>
    </location>
</feature>
<feature type="compositionally biased region" description="Low complexity" evidence="1">
    <location>
        <begin position="1590"/>
        <end position="1599"/>
    </location>
</feature>
<feature type="compositionally biased region" description="Basic residues" evidence="1">
    <location>
        <begin position="2506"/>
        <end position="2516"/>
    </location>
</feature>
<feature type="region of interest" description="Disordered" evidence="1">
    <location>
        <begin position="395"/>
        <end position="431"/>
    </location>
</feature>
<evidence type="ECO:0008006" key="4">
    <source>
        <dbReference type="Google" id="ProtNLM"/>
    </source>
</evidence>
<feature type="compositionally biased region" description="Low complexity" evidence="1">
    <location>
        <begin position="2209"/>
        <end position="2221"/>
    </location>
</feature>
<feature type="region of interest" description="Disordered" evidence="1">
    <location>
        <begin position="1590"/>
        <end position="1636"/>
    </location>
</feature>
<dbReference type="Gene3D" id="1.25.10.10">
    <property type="entry name" value="Leucine-rich Repeat Variant"/>
    <property type="match status" value="1"/>
</dbReference>
<proteinExistence type="predicted"/>
<feature type="compositionally biased region" description="Low complexity" evidence="1">
    <location>
        <begin position="2055"/>
        <end position="2065"/>
    </location>
</feature>
<evidence type="ECO:0000256" key="1">
    <source>
        <dbReference type="SAM" id="MobiDB-lite"/>
    </source>
</evidence>
<feature type="region of interest" description="Disordered" evidence="1">
    <location>
        <begin position="2487"/>
        <end position="2516"/>
    </location>
</feature>
<feature type="region of interest" description="Disordered" evidence="1">
    <location>
        <begin position="1855"/>
        <end position="1901"/>
    </location>
</feature>
<feature type="region of interest" description="Disordered" evidence="1">
    <location>
        <begin position="810"/>
        <end position="840"/>
    </location>
</feature>
<dbReference type="InterPro" id="IPR003903">
    <property type="entry name" value="UIM_dom"/>
</dbReference>
<feature type="compositionally biased region" description="Acidic residues" evidence="1">
    <location>
        <begin position="404"/>
        <end position="415"/>
    </location>
</feature>
<dbReference type="PRINTS" id="PR01217">
    <property type="entry name" value="PRICHEXTENSN"/>
</dbReference>
<gene>
    <name evidence="2" type="ORF">PECAL_1P00840</name>
</gene>
<dbReference type="InterPro" id="IPR016024">
    <property type="entry name" value="ARM-type_fold"/>
</dbReference>